<keyword evidence="3" id="KW-0106">Calcium</keyword>
<dbReference type="Gene3D" id="1.10.238.10">
    <property type="entry name" value="EF-hand"/>
    <property type="match status" value="2"/>
</dbReference>
<proteinExistence type="predicted"/>
<organism evidence="5">
    <name type="scientific">Iconisemion striatum</name>
    <dbReference type="NCBI Taxonomy" id="60296"/>
    <lineage>
        <taxon>Eukaryota</taxon>
        <taxon>Metazoa</taxon>
        <taxon>Chordata</taxon>
        <taxon>Craniata</taxon>
        <taxon>Vertebrata</taxon>
        <taxon>Euteleostomi</taxon>
        <taxon>Actinopterygii</taxon>
        <taxon>Neopterygii</taxon>
        <taxon>Teleostei</taxon>
        <taxon>Neoteleostei</taxon>
        <taxon>Acanthomorphata</taxon>
        <taxon>Ovalentaria</taxon>
        <taxon>Atherinomorphae</taxon>
        <taxon>Cyprinodontiformes</taxon>
        <taxon>Nothobranchiidae</taxon>
        <taxon>Iconisemion</taxon>
    </lineage>
</organism>
<evidence type="ECO:0000313" key="5">
    <source>
        <dbReference type="EMBL" id="SBP16940.1"/>
    </source>
</evidence>
<reference evidence="5" key="1">
    <citation type="submission" date="2016-05" db="EMBL/GenBank/DDBJ databases">
        <authorList>
            <person name="Lavstsen T."/>
            <person name="Jespersen J.S."/>
        </authorList>
    </citation>
    <scope>NUCLEOTIDE SEQUENCE</scope>
    <source>
        <tissue evidence="5">Brain</tissue>
    </source>
</reference>
<dbReference type="GO" id="GO:0005509">
    <property type="term" value="F:calcium ion binding"/>
    <property type="evidence" value="ECO:0007669"/>
    <property type="project" value="InterPro"/>
</dbReference>
<accession>A0A1A7XGG8</accession>
<dbReference type="InterPro" id="IPR002048">
    <property type="entry name" value="EF_hand_dom"/>
</dbReference>
<dbReference type="PANTHER" id="PTHR46763">
    <property type="entry name" value="DYNEIN REGULATORY COMPLEX PROTEIN 8"/>
    <property type="match status" value="1"/>
</dbReference>
<name>A0A1A7XGG8_9TELE</name>
<evidence type="ECO:0000256" key="3">
    <source>
        <dbReference type="ARBA" id="ARBA00022837"/>
    </source>
</evidence>
<gene>
    <name evidence="5" type="primary">EFCAB2</name>
</gene>
<dbReference type="PROSITE" id="PS00018">
    <property type="entry name" value="EF_HAND_1"/>
    <property type="match status" value="1"/>
</dbReference>
<protein>
    <submittedName>
        <fullName evidence="5">EF-hand calcium binding domain 2</fullName>
    </submittedName>
</protein>
<feature type="domain" description="EF-hand" evidence="4">
    <location>
        <begin position="110"/>
        <end position="145"/>
    </location>
</feature>
<dbReference type="SMART" id="SM00054">
    <property type="entry name" value="EFh"/>
    <property type="match status" value="2"/>
</dbReference>
<feature type="domain" description="EF-hand" evidence="4">
    <location>
        <begin position="33"/>
        <end position="68"/>
    </location>
</feature>
<dbReference type="SUPFAM" id="SSF47473">
    <property type="entry name" value="EF-hand"/>
    <property type="match status" value="1"/>
</dbReference>
<dbReference type="AlphaFoldDB" id="A0A1A7XGG8"/>
<dbReference type="FunFam" id="1.10.238.10:FF:000178">
    <property type="entry name" value="Calmodulin-2 A"/>
    <property type="match status" value="1"/>
</dbReference>
<keyword evidence="2" id="KW-0677">Repeat</keyword>
<dbReference type="PANTHER" id="PTHR46763:SF1">
    <property type="entry name" value="DYNEIN REGULATORY COMPLEX PROTEIN 8"/>
    <property type="match status" value="1"/>
</dbReference>
<dbReference type="PROSITE" id="PS50222">
    <property type="entry name" value="EF_HAND_2"/>
    <property type="match status" value="2"/>
</dbReference>
<dbReference type="EMBL" id="HADW01015540">
    <property type="protein sequence ID" value="SBP16940.1"/>
    <property type="molecule type" value="Transcribed_RNA"/>
</dbReference>
<evidence type="ECO:0000256" key="2">
    <source>
        <dbReference type="ARBA" id="ARBA00022737"/>
    </source>
</evidence>
<sequence length="182" mass="21107">MALWFDLDICLSRLLGNILKMAENRQHTETWPDIHKKITTAFKLFDYDANNTMDVREISTIVYSLGCFPSQADLHQIIAEVEEGDSGYVHLDKFLPVMTKVLLEHRFPPIPAEHILQAFEVLDKENKGYLEKDELTKYMTEEGEPFTNKEMEEMLTVLLNNKKSLVYYRDAVGLLGFDDVMK</sequence>
<keyword evidence="1" id="KW-0479">Metal-binding</keyword>
<evidence type="ECO:0000256" key="1">
    <source>
        <dbReference type="ARBA" id="ARBA00022723"/>
    </source>
</evidence>
<dbReference type="Pfam" id="PF13499">
    <property type="entry name" value="EF-hand_7"/>
    <property type="match status" value="1"/>
</dbReference>
<evidence type="ECO:0000259" key="4">
    <source>
        <dbReference type="PROSITE" id="PS50222"/>
    </source>
</evidence>
<reference evidence="5" key="2">
    <citation type="submission" date="2016-06" db="EMBL/GenBank/DDBJ databases">
        <title>The genome of a short-lived fish provides insights into sex chromosome evolution and the genetic control of aging.</title>
        <authorList>
            <person name="Reichwald K."/>
            <person name="Felder M."/>
            <person name="Petzold A."/>
            <person name="Koch P."/>
            <person name="Groth M."/>
            <person name="Platzer M."/>
        </authorList>
    </citation>
    <scope>NUCLEOTIDE SEQUENCE</scope>
    <source>
        <tissue evidence="5">Brain</tissue>
    </source>
</reference>
<dbReference type="InterPro" id="IPR018247">
    <property type="entry name" value="EF_Hand_1_Ca_BS"/>
</dbReference>
<dbReference type="InterPro" id="IPR011992">
    <property type="entry name" value="EF-hand-dom_pair"/>
</dbReference>
<dbReference type="GO" id="GO:0043226">
    <property type="term" value="C:organelle"/>
    <property type="evidence" value="ECO:0007669"/>
    <property type="project" value="UniProtKB-ARBA"/>
</dbReference>